<dbReference type="InterPro" id="IPR001867">
    <property type="entry name" value="OmpR/PhoB-type_DNA-bd"/>
</dbReference>
<dbReference type="FunFam" id="1.10.10.10:FF:000005">
    <property type="entry name" value="Two-component system response regulator"/>
    <property type="match status" value="1"/>
</dbReference>
<evidence type="ECO:0000256" key="4">
    <source>
        <dbReference type="ARBA" id="ARBA00023125"/>
    </source>
</evidence>
<dbReference type="Pfam" id="PF00072">
    <property type="entry name" value="Response_reg"/>
    <property type="match status" value="1"/>
</dbReference>
<dbReference type="InterPro" id="IPR001789">
    <property type="entry name" value="Sig_transdc_resp-reg_receiver"/>
</dbReference>
<evidence type="ECO:0000256" key="1">
    <source>
        <dbReference type="ARBA" id="ARBA00022553"/>
    </source>
</evidence>
<dbReference type="InterPro" id="IPR039420">
    <property type="entry name" value="WalR-like"/>
</dbReference>
<dbReference type="STRING" id="993689.GCA_002077135_00516"/>
<dbReference type="GO" id="GO:0005829">
    <property type="term" value="C:cytosol"/>
    <property type="evidence" value="ECO:0007669"/>
    <property type="project" value="TreeGrafter"/>
</dbReference>
<dbReference type="GO" id="GO:0032993">
    <property type="term" value="C:protein-DNA complex"/>
    <property type="evidence" value="ECO:0007669"/>
    <property type="project" value="TreeGrafter"/>
</dbReference>
<keyword evidence="4 7" id="KW-0238">DNA-binding</keyword>
<dbReference type="PROSITE" id="PS50110">
    <property type="entry name" value="RESPONSE_REGULATORY"/>
    <property type="match status" value="1"/>
</dbReference>
<dbReference type="GO" id="GO:0000976">
    <property type="term" value="F:transcription cis-regulatory region binding"/>
    <property type="evidence" value="ECO:0007669"/>
    <property type="project" value="TreeGrafter"/>
</dbReference>
<dbReference type="Gene3D" id="6.10.250.690">
    <property type="match status" value="1"/>
</dbReference>
<dbReference type="PANTHER" id="PTHR48111">
    <property type="entry name" value="REGULATOR OF RPOS"/>
    <property type="match status" value="1"/>
</dbReference>
<protein>
    <submittedName>
        <fullName evidence="10">DNA-binding response regulator</fullName>
    </submittedName>
</protein>
<evidence type="ECO:0000256" key="7">
    <source>
        <dbReference type="PROSITE-ProRule" id="PRU01091"/>
    </source>
</evidence>
<gene>
    <name evidence="10" type="ORF">B1806_06705</name>
</gene>
<sequence>MRILVIEDDNETAAYILRGLSEHGHAVERAPTGRDGLFLATDGSYDLIVLDRMLPGMDGMTLLKTLRAAEVRTPVLMLTALGEVDQRVEGLEAGADDYLGKPFVFTELLARVQALGRRPPLQEQVSLLQVADLEMDLLKREVRRAGKLIELQPREFRLLEYMMRHAGEVVTRTMLLEQVWDFHFDPQTSVVETHISRLRAKIDRAHGAGRELLYTVRGAGYCLRAPA</sequence>
<organism evidence="10 11">
    <name type="scientific">Metallibacterium scheffleri</name>
    <dbReference type="NCBI Taxonomy" id="993689"/>
    <lineage>
        <taxon>Bacteria</taxon>
        <taxon>Pseudomonadati</taxon>
        <taxon>Pseudomonadota</taxon>
        <taxon>Gammaproteobacteria</taxon>
        <taxon>Lysobacterales</taxon>
        <taxon>Rhodanobacteraceae</taxon>
        <taxon>Metallibacterium</taxon>
    </lineage>
</organism>
<reference evidence="10 11" key="1">
    <citation type="submission" date="2017-02" db="EMBL/GenBank/DDBJ databases">
        <title>Whole genome sequencing of Metallibacterium scheffleri DSM 24874 (T).</title>
        <authorList>
            <person name="Kumar S."/>
            <person name="Patil P."/>
            <person name="Patil P.B."/>
        </authorList>
    </citation>
    <scope>NUCLEOTIDE SEQUENCE [LARGE SCALE GENOMIC DNA]</scope>
    <source>
        <strain evidence="10 11">DSM 24874</strain>
    </source>
</reference>
<dbReference type="InterPro" id="IPR011006">
    <property type="entry name" value="CheY-like_superfamily"/>
</dbReference>
<dbReference type="RefSeq" id="WP_081125944.1">
    <property type="nucleotide sequence ID" value="NZ_DAHXOC010000020.1"/>
</dbReference>
<dbReference type="CDD" id="cd19935">
    <property type="entry name" value="REC_OmpR_CusR-like"/>
    <property type="match status" value="1"/>
</dbReference>
<evidence type="ECO:0000313" key="10">
    <source>
        <dbReference type="EMBL" id="THD10795.1"/>
    </source>
</evidence>
<evidence type="ECO:0000256" key="5">
    <source>
        <dbReference type="ARBA" id="ARBA00023163"/>
    </source>
</evidence>
<dbReference type="Pfam" id="PF00486">
    <property type="entry name" value="Trans_reg_C"/>
    <property type="match status" value="1"/>
</dbReference>
<accession>A0A4S3KP79</accession>
<dbReference type="SMART" id="SM00862">
    <property type="entry name" value="Trans_reg_C"/>
    <property type="match status" value="1"/>
</dbReference>
<evidence type="ECO:0000256" key="6">
    <source>
        <dbReference type="PROSITE-ProRule" id="PRU00169"/>
    </source>
</evidence>
<dbReference type="GO" id="GO:0006355">
    <property type="term" value="P:regulation of DNA-templated transcription"/>
    <property type="evidence" value="ECO:0007669"/>
    <property type="project" value="InterPro"/>
</dbReference>
<dbReference type="Gene3D" id="3.40.50.2300">
    <property type="match status" value="1"/>
</dbReference>
<feature type="domain" description="Response regulatory" evidence="8">
    <location>
        <begin position="2"/>
        <end position="116"/>
    </location>
</feature>
<feature type="modified residue" description="4-aspartylphosphate" evidence="6">
    <location>
        <position position="51"/>
    </location>
</feature>
<feature type="DNA-binding region" description="OmpR/PhoB-type" evidence="7">
    <location>
        <begin position="125"/>
        <end position="225"/>
    </location>
</feature>
<evidence type="ECO:0000259" key="8">
    <source>
        <dbReference type="PROSITE" id="PS50110"/>
    </source>
</evidence>
<dbReference type="GO" id="GO:0000156">
    <property type="term" value="F:phosphorelay response regulator activity"/>
    <property type="evidence" value="ECO:0007669"/>
    <property type="project" value="TreeGrafter"/>
</dbReference>
<evidence type="ECO:0000259" key="9">
    <source>
        <dbReference type="PROSITE" id="PS51755"/>
    </source>
</evidence>
<dbReference type="SUPFAM" id="SSF52172">
    <property type="entry name" value="CheY-like"/>
    <property type="match status" value="1"/>
</dbReference>
<dbReference type="CDD" id="cd00383">
    <property type="entry name" value="trans_reg_C"/>
    <property type="match status" value="1"/>
</dbReference>
<dbReference type="PANTHER" id="PTHR48111:SF76">
    <property type="entry name" value="TWO-COMPONENT RESPONSE REGULATOR"/>
    <property type="match status" value="1"/>
</dbReference>
<dbReference type="PROSITE" id="PS51755">
    <property type="entry name" value="OMPR_PHOB"/>
    <property type="match status" value="1"/>
</dbReference>
<keyword evidence="2" id="KW-0902">Two-component regulatory system</keyword>
<feature type="domain" description="OmpR/PhoB-type" evidence="9">
    <location>
        <begin position="125"/>
        <end position="225"/>
    </location>
</feature>
<name>A0A4S3KP79_9GAMM</name>
<proteinExistence type="predicted"/>
<dbReference type="AlphaFoldDB" id="A0A4S3KP79"/>
<dbReference type="Gene3D" id="1.10.10.10">
    <property type="entry name" value="Winged helix-like DNA-binding domain superfamily/Winged helix DNA-binding domain"/>
    <property type="match status" value="1"/>
</dbReference>
<keyword evidence="3" id="KW-0805">Transcription regulation</keyword>
<keyword evidence="1 6" id="KW-0597">Phosphoprotein</keyword>
<dbReference type="SMART" id="SM00448">
    <property type="entry name" value="REC"/>
    <property type="match status" value="1"/>
</dbReference>
<dbReference type="OrthoDB" id="9802426at2"/>
<comment type="caution">
    <text evidence="10">The sequence shown here is derived from an EMBL/GenBank/DDBJ whole genome shotgun (WGS) entry which is preliminary data.</text>
</comment>
<dbReference type="Proteomes" id="UP000307749">
    <property type="component" value="Unassembled WGS sequence"/>
</dbReference>
<keyword evidence="5" id="KW-0804">Transcription</keyword>
<keyword evidence="11" id="KW-1185">Reference proteome</keyword>
<dbReference type="EMBL" id="MWQO01000021">
    <property type="protein sequence ID" value="THD10795.1"/>
    <property type="molecule type" value="Genomic_DNA"/>
</dbReference>
<evidence type="ECO:0000256" key="2">
    <source>
        <dbReference type="ARBA" id="ARBA00023012"/>
    </source>
</evidence>
<evidence type="ECO:0000313" key="11">
    <source>
        <dbReference type="Proteomes" id="UP000307749"/>
    </source>
</evidence>
<evidence type="ECO:0000256" key="3">
    <source>
        <dbReference type="ARBA" id="ARBA00023015"/>
    </source>
</evidence>
<dbReference type="InterPro" id="IPR036388">
    <property type="entry name" value="WH-like_DNA-bd_sf"/>
</dbReference>